<dbReference type="SUPFAM" id="SSF49785">
    <property type="entry name" value="Galactose-binding domain-like"/>
    <property type="match status" value="1"/>
</dbReference>
<dbReference type="AlphaFoldDB" id="A0A1B3B7N1"/>
<reference evidence="4" key="1">
    <citation type="submission" date="2015-08" db="EMBL/GenBank/DDBJ databases">
        <authorList>
            <person name="Kim K.M."/>
        </authorList>
    </citation>
    <scope>NUCLEOTIDE SEQUENCE [LARGE SCALE GENOMIC DNA]</scope>
    <source>
        <strain evidence="4">KCTC 23892</strain>
    </source>
</reference>
<feature type="domain" description="NADH:ubiquinone oxidoreductase intermediate-associated protein 30" evidence="2">
    <location>
        <begin position="28"/>
        <end position="178"/>
    </location>
</feature>
<dbReference type="KEGG" id="ksd:KS2013_61"/>
<protein>
    <submittedName>
        <fullName evidence="3">Putative nucleoside-diphosphate-sugar epimerase</fullName>
    </submittedName>
</protein>
<evidence type="ECO:0000259" key="2">
    <source>
        <dbReference type="Pfam" id="PF08547"/>
    </source>
</evidence>
<evidence type="ECO:0000256" key="1">
    <source>
        <dbReference type="ARBA" id="ARBA00007884"/>
    </source>
</evidence>
<dbReference type="STRING" id="1144748.KS2013_61"/>
<organism evidence="3 4">
    <name type="scientific">Kangiella sediminilitoris</name>
    <dbReference type="NCBI Taxonomy" id="1144748"/>
    <lineage>
        <taxon>Bacteria</taxon>
        <taxon>Pseudomonadati</taxon>
        <taxon>Pseudomonadota</taxon>
        <taxon>Gammaproteobacteria</taxon>
        <taxon>Kangiellales</taxon>
        <taxon>Kangiellaceae</taxon>
        <taxon>Kangiella</taxon>
    </lineage>
</organism>
<dbReference type="Gene3D" id="2.60.120.430">
    <property type="entry name" value="Galactose-binding lectin"/>
    <property type="match status" value="1"/>
</dbReference>
<name>A0A1B3B7N1_9GAMM</name>
<dbReference type="EMBL" id="CP012418">
    <property type="protein sequence ID" value="AOE48793.1"/>
    <property type="molecule type" value="Genomic_DNA"/>
</dbReference>
<keyword evidence="4" id="KW-1185">Reference proteome</keyword>
<comment type="similarity">
    <text evidence="1">Belongs to the CIA30 family.</text>
</comment>
<dbReference type="InterPro" id="IPR008979">
    <property type="entry name" value="Galactose-bd-like_sf"/>
</dbReference>
<evidence type="ECO:0000313" key="4">
    <source>
        <dbReference type="Proteomes" id="UP000094147"/>
    </source>
</evidence>
<proteinExistence type="inferred from homology"/>
<dbReference type="Proteomes" id="UP000094147">
    <property type="component" value="Chromosome"/>
</dbReference>
<dbReference type="InterPro" id="IPR039131">
    <property type="entry name" value="NDUFAF1"/>
</dbReference>
<evidence type="ECO:0000313" key="3">
    <source>
        <dbReference type="EMBL" id="AOE48793.1"/>
    </source>
</evidence>
<dbReference type="InterPro" id="IPR013857">
    <property type="entry name" value="NADH-UbQ_OxRdtase-assoc_prot30"/>
</dbReference>
<accession>A0A1B3B7N1</accession>
<sequence>MAITLGLTLMISKDVQGAGSERELMITDFSPQTESFEWYVQNDNVMGGRSKGGFELKKNLMVFSGSTNTNGGGFSSVITRSIDADLSEYDGVRIKVKADGRRYIWQLQSNARWRGYIVNYWAYFDTKDGEWMEVDIPFEQFYPQIRGFKLSGPNINPAEIKGMGLYIYDKKDGPFELHLDSVKAYSVN</sequence>
<dbReference type="Pfam" id="PF08547">
    <property type="entry name" value="CIA30"/>
    <property type="match status" value="1"/>
</dbReference>
<dbReference type="PANTHER" id="PTHR13194">
    <property type="entry name" value="COMPLEX I INTERMEDIATE-ASSOCIATED PROTEIN 30"/>
    <property type="match status" value="1"/>
</dbReference>
<gene>
    <name evidence="3" type="ORF">KS2013_61</name>
</gene>
<dbReference type="PANTHER" id="PTHR13194:SF19">
    <property type="entry name" value="NAD(P)-BINDING ROSSMANN-FOLD SUPERFAMILY PROTEIN"/>
    <property type="match status" value="1"/>
</dbReference>